<dbReference type="Proteomes" id="UP000240830">
    <property type="component" value="Unassembled WGS sequence"/>
</dbReference>
<dbReference type="OrthoDB" id="1939643at2759"/>
<sequence length="269" mass="30790">MRRTSLFNRRFATLSRKEALVRTAPKDEEGFDDLDNYFAASPRRPETRTWSVEDVDVDRENVMTDDDNEVTFRPTMKLVKSSSPKSKSSPRGGVRSSPRIKSSLRSELGLEASIQGEPDYMEDMMPQDLPGPATDSEPEPIREEPRIVAAKKRTVKKKAPRRNEAVILYDDNGRKSKRQKIEPLKYWKNERVVYGRRLSSRVPVIVDVVRGGEDTPIKATTRGRSRGRKRQTTEKLSTAGFKSKVSVEAKIMDYDSHRECEKRKKMVNG</sequence>
<name>A0A2H9TFQ8_9FUNG</name>
<evidence type="ECO:0000256" key="1">
    <source>
        <dbReference type="SAM" id="MobiDB-lite"/>
    </source>
</evidence>
<evidence type="ECO:0000313" key="2">
    <source>
        <dbReference type="EMBL" id="PJF16566.1"/>
    </source>
</evidence>
<reference evidence="2 3" key="1">
    <citation type="submission" date="2016-10" db="EMBL/GenBank/DDBJ databases">
        <title>The genome of Paramicrosporidium saccamoebae is the missing link in understanding Cryptomycota and Microsporidia evolution.</title>
        <authorList>
            <person name="Quandt C.A."/>
            <person name="Beaudet D."/>
            <person name="Corsaro D."/>
            <person name="Michel R."/>
            <person name="Corradi N."/>
            <person name="James T."/>
        </authorList>
    </citation>
    <scope>NUCLEOTIDE SEQUENCE [LARGE SCALE GENOMIC DNA]</scope>
    <source>
        <strain evidence="2 3">KSL3</strain>
    </source>
</reference>
<evidence type="ECO:0008006" key="4">
    <source>
        <dbReference type="Google" id="ProtNLM"/>
    </source>
</evidence>
<gene>
    <name evidence="2" type="ORF">PSACC_03615</name>
</gene>
<protein>
    <recommendedName>
        <fullName evidence="4">Mif2 N-terminal domain-containing protein</fullName>
    </recommendedName>
</protein>
<keyword evidence="3" id="KW-1185">Reference proteome</keyword>
<organism evidence="2 3">
    <name type="scientific">Paramicrosporidium saccamoebae</name>
    <dbReference type="NCBI Taxonomy" id="1246581"/>
    <lineage>
        <taxon>Eukaryota</taxon>
        <taxon>Fungi</taxon>
        <taxon>Fungi incertae sedis</taxon>
        <taxon>Cryptomycota</taxon>
        <taxon>Cryptomycota incertae sedis</taxon>
        <taxon>Paramicrosporidium</taxon>
    </lineage>
</organism>
<feature type="region of interest" description="Disordered" evidence="1">
    <location>
        <begin position="61"/>
        <end position="160"/>
    </location>
</feature>
<feature type="compositionally biased region" description="Basic residues" evidence="1">
    <location>
        <begin position="149"/>
        <end position="160"/>
    </location>
</feature>
<dbReference type="EMBL" id="MTSL01000213">
    <property type="protein sequence ID" value="PJF16566.1"/>
    <property type="molecule type" value="Genomic_DNA"/>
</dbReference>
<proteinExistence type="predicted"/>
<feature type="region of interest" description="Disordered" evidence="1">
    <location>
        <begin position="215"/>
        <end position="238"/>
    </location>
</feature>
<dbReference type="AlphaFoldDB" id="A0A2H9TFQ8"/>
<comment type="caution">
    <text evidence="2">The sequence shown here is derived from an EMBL/GenBank/DDBJ whole genome shotgun (WGS) entry which is preliminary data.</text>
</comment>
<accession>A0A2H9TFQ8</accession>
<feature type="compositionally biased region" description="Low complexity" evidence="1">
    <location>
        <begin position="80"/>
        <end position="97"/>
    </location>
</feature>
<feature type="compositionally biased region" description="Basic residues" evidence="1">
    <location>
        <begin position="221"/>
        <end position="230"/>
    </location>
</feature>
<evidence type="ECO:0000313" key="3">
    <source>
        <dbReference type="Proteomes" id="UP000240830"/>
    </source>
</evidence>